<dbReference type="WBParaSite" id="PgR111X_g024_t03">
    <property type="protein sequence ID" value="PgR111X_g024_t03"/>
    <property type="gene ID" value="PgR111X_g024"/>
</dbReference>
<protein>
    <submittedName>
        <fullName evidence="2">ENTH domain-containing protein</fullName>
    </submittedName>
</protein>
<organism evidence="1 2">
    <name type="scientific">Parascaris univalens</name>
    <name type="common">Nematode worm</name>
    <dbReference type="NCBI Taxonomy" id="6257"/>
    <lineage>
        <taxon>Eukaryota</taxon>
        <taxon>Metazoa</taxon>
        <taxon>Ecdysozoa</taxon>
        <taxon>Nematoda</taxon>
        <taxon>Chromadorea</taxon>
        <taxon>Rhabditida</taxon>
        <taxon>Spirurina</taxon>
        <taxon>Ascaridomorpha</taxon>
        <taxon>Ascaridoidea</taxon>
        <taxon>Ascarididae</taxon>
        <taxon>Parascaris</taxon>
    </lineage>
</organism>
<reference evidence="2" key="1">
    <citation type="submission" date="2022-11" db="UniProtKB">
        <authorList>
            <consortium name="WormBaseParasite"/>
        </authorList>
    </citation>
    <scope>IDENTIFICATION</scope>
</reference>
<evidence type="ECO:0000313" key="1">
    <source>
        <dbReference type="Proteomes" id="UP000887569"/>
    </source>
</evidence>
<name>A0A915CA39_PARUN</name>
<sequence length="49" mass="5512">TPTKYGNSAIKCAFICSPFVDSSRQLPLSLRASKWGARKEPIRYPSVRQ</sequence>
<evidence type="ECO:0000313" key="2">
    <source>
        <dbReference type="WBParaSite" id="PgR111X_g024_t03"/>
    </source>
</evidence>
<dbReference type="AlphaFoldDB" id="A0A915CA39"/>
<proteinExistence type="predicted"/>
<keyword evidence="1" id="KW-1185">Reference proteome</keyword>
<dbReference type="Proteomes" id="UP000887569">
    <property type="component" value="Unplaced"/>
</dbReference>
<accession>A0A915CA39</accession>